<dbReference type="EMBL" id="CP144754">
    <property type="protein sequence ID" value="WVZ96113.1"/>
    <property type="molecule type" value="Genomic_DNA"/>
</dbReference>
<protein>
    <submittedName>
        <fullName evidence="2">Uncharacterized protein</fullName>
    </submittedName>
</protein>
<evidence type="ECO:0000313" key="3">
    <source>
        <dbReference type="Proteomes" id="UP001341281"/>
    </source>
</evidence>
<organism evidence="2 3">
    <name type="scientific">Paspalum notatum var. saurae</name>
    <dbReference type="NCBI Taxonomy" id="547442"/>
    <lineage>
        <taxon>Eukaryota</taxon>
        <taxon>Viridiplantae</taxon>
        <taxon>Streptophyta</taxon>
        <taxon>Embryophyta</taxon>
        <taxon>Tracheophyta</taxon>
        <taxon>Spermatophyta</taxon>
        <taxon>Magnoliopsida</taxon>
        <taxon>Liliopsida</taxon>
        <taxon>Poales</taxon>
        <taxon>Poaceae</taxon>
        <taxon>PACMAD clade</taxon>
        <taxon>Panicoideae</taxon>
        <taxon>Andropogonodae</taxon>
        <taxon>Paspaleae</taxon>
        <taxon>Paspalinae</taxon>
        <taxon>Paspalum</taxon>
    </lineage>
</organism>
<accession>A0AAQ3URD9</accession>
<feature type="region of interest" description="Disordered" evidence="1">
    <location>
        <begin position="156"/>
        <end position="194"/>
    </location>
</feature>
<dbReference type="Proteomes" id="UP001341281">
    <property type="component" value="Chromosome 10"/>
</dbReference>
<feature type="region of interest" description="Disordered" evidence="1">
    <location>
        <begin position="1"/>
        <end position="78"/>
    </location>
</feature>
<proteinExistence type="predicted"/>
<keyword evidence="3" id="KW-1185">Reference proteome</keyword>
<feature type="compositionally biased region" description="Pro residues" evidence="1">
    <location>
        <begin position="130"/>
        <end position="142"/>
    </location>
</feature>
<gene>
    <name evidence="2" type="ORF">U9M48_041792</name>
</gene>
<sequence length="316" mass="33114">MERIRPQEPPRRPWRGEEVEAAAGRMRSVRGGKEAVSRLAPAASRGTERKEATDAEAAGEGERAEAGPASSVPRRGRSATGALLPCVSAPQSPPFLLTLRTHGTWTASSSSKPAYARPPRNGGGSAAIARPPPPALVEPPPVQDVGMGLAAAVRSSGSGVGLRRRQAADAGKQQHGTGSGDAEQATHASSNAGKRCRLAADKRAYTWSITKKYFIAAASPPPRSGHHGTPPPPADVLNCLSSAPNWISESSEFDIREIEMVSRSKWIFSETTSKATEQAVSSHGKGALKKRGGGTATIIFCTSIIQTEAIRAKHGL</sequence>
<evidence type="ECO:0000256" key="1">
    <source>
        <dbReference type="SAM" id="MobiDB-lite"/>
    </source>
</evidence>
<evidence type="ECO:0000313" key="2">
    <source>
        <dbReference type="EMBL" id="WVZ96113.1"/>
    </source>
</evidence>
<dbReference type="AlphaFoldDB" id="A0AAQ3URD9"/>
<name>A0AAQ3URD9_PASNO</name>
<reference evidence="2 3" key="1">
    <citation type="submission" date="2024-02" db="EMBL/GenBank/DDBJ databases">
        <title>High-quality chromosome-scale genome assembly of Pensacola bahiagrass (Paspalum notatum Flugge var. saurae).</title>
        <authorList>
            <person name="Vega J.M."/>
            <person name="Podio M."/>
            <person name="Orjuela J."/>
            <person name="Siena L.A."/>
            <person name="Pessino S.C."/>
            <person name="Combes M.C."/>
            <person name="Mariac C."/>
            <person name="Albertini E."/>
            <person name="Pupilli F."/>
            <person name="Ortiz J.P.A."/>
            <person name="Leblanc O."/>
        </authorList>
    </citation>
    <scope>NUCLEOTIDE SEQUENCE [LARGE SCALE GENOMIC DNA]</scope>
    <source>
        <strain evidence="2">R1</strain>
        <tissue evidence="2">Leaf</tissue>
    </source>
</reference>
<feature type="compositionally biased region" description="Basic and acidic residues" evidence="1">
    <location>
        <begin position="1"/>
        <end position="18"/>
    </location>
</feature>
<feature type="region of interest" description="Disordered" evidence="1">
    <location>
        <begin position="106"/>
        <end position="143"/>
    </location>
</feature>